<organism evidence="8 9">
    <name type="scientific">Halorubrum vacuolatum</name>
    <name type="common">Natronobacterium vacuolatum</name>
    <dbReference type="NCBI Taxonomy" id="63740"/>
    <lineage>
        <taxon>Archaea</taxon>
        <taxon>Methanobacteriati</taxon>
        <taxon>Methanobacteriota</taxon>
        <taxon>Stenosarchaea group</taxon>
        <taxon>Halobacteria</taxon>
        <taxon>Halobacteriales</taxon>
        <taxon>Haloferacaceae</taxon>
        <taxon>Halorubrum</taxon>
    </lineage>
</organism>
<evidence type="ECO:0000313" key="9">
    <source>
        <dbReference type="Proteomes" id="UP000198397"/>
    </source>
</evidence>
<feature type="transmembrane region" description="Helical" evidence="7">
    <location>
        <begin position="50"/>
        <end position="80"/>
    </location>
</feature>
<dbReference type="GO" id="GO:0005886">
    <property type="term" value="C:plasma membrane"/>
    <property type="evidence" value="ECO:0007669"/>
    <property type="project" value="UniProtKB-SubCell"/>
</dbReference>
<dbReference type="EMBL" id="FZNQ01000006">
    <property type="protein sequence ID" value="SNR43423.1"/>
    <property type="molecule type" value="Genomic_DNA"/>
</dbReference>
<sequence>MFETLLALTPLLIVAVLLVGALWSATRVMPIAWAAAAIIAFAFWEMPLEFVAAASLTGVMAAIEILWIVFGALVLLYTLMRSGAVDRINTGFATISDDRRVQIILLAFFLATFLEGVAGFGTPAAVVAPLLLALGFPALAAVIAALIGHAIATVFGAVGTPVIVGFQQPLGAVEQEIVEGTGQTVPQYAAEAGAFAALFNGILGILMPLVAVAMVVYFFGEERTLAPVKSVIPLAIVSGVAFAIPYMATAYLVGPELPSLFAPMVGGVVVVGLLRAGYLEPKDEWEFPPREEWPDHWVGTIEPGGENADAEDVETENAEDADVAADEAVDVEDADTQIDTGAIDSTPSMGLLRAWSPYLVLTVLLIATRVIEPVQEFLQQEPFLAISWDVFGTGLVGGISWAYVPGTWLLVSALIAVPIFGMNGQEVVGAWKEAGEKIIAPAIVLFFVIAMVEVMLNTNAHGTGPIDVSMIVVLADGTAATFGPAYPMVAPVVGMVGAFVAGSITVSNITFAAFQFEVALALDMPTTVLVASQSIGASIGNIIAIHNVIAALATVGLVGAVGRVIRLNLIPLAYYLLGGGIITTLAVYVVFPTVF</sequence>
<name>A0A238WB29_HALVU</name>
<keyword evidence="5 7" id="KW-1133">Transmembrane helix</keyword>
<feature type="transmembrane region" description="Helical" evidence="7">
    <location>
        <begin position="231"/>
        <end position="253"/>
    </location>
</feature>
<dbReference type="InterPro" id="IPR003804">
    <property type="entry name" value="Lactate_perm"/>
</dbReference>
<accession>A0A238WB29</accession>
<dbReference type="Pfam" id="PF02652">
    <property type="entry name" value="Lactate_perm"/>
    <property type="match status" value="2"/>
</dbReference>
<keyword evidence="6 7" id="KW-0472">Membrane</keyword>
<feature type="transmembrane region" description="Helical" evidence="7">
    <location>
        <begin position="260"/>
        <end position="278"/>
    </location>
</feature>
<feature type="transmembrane region" description="Helical" evidence="7">
    <location>
        <begin position="409"/>
        <end position="431"/>
    </location>
</feature>
<protein>
    <submittedName>
        <fullName evidence="8">Lactate permease</fullName>
    </submittedName>
</protein>
<dbReference type="GO" id="GO:0015295">
    <property type="term" value="F:solute:proton symporter activity"/>
    <property type="evidence" value="ECO:0007669"/>
    <property type="project" value="TreeGrafter"/>
</dbReference>
<proteinExistence type="predicted"/>
<dbReference type="PANTHER" id="PTHR30003:SF0">
    <property type="entry name" value="GLYCOLATE PERMEASE GLCA-RELATED"/>
    <property type="match status" value="1"/>
</dbReference>
<dbReference type="GO" id="GO:0015129">
    <property type="term" value="F:lactate transmembrane transporter activity"/>
    <property type="evidence" value="ECO:0007669"/>
    <property type="project" value="InterPro"/>
</dbReference>
<evidence type="ECO:0000256" key="4">
    <source>
        <dbReference type="ARBA" id="ARBA00022692"/>
    </source>
</evidence>
<feature type="transmembrane region" description="Helical" evidence="7">
    <location>
        <begin position="101"/>
        <end position="120"/>
    </location>
</feature>
<feature type="transmembrane region" description="Helical" evidence="7">
    <location>
        <begin position="572"/>
        <end position="591"/>
    </location>
</feature>
<keyword evidence="9" id="KW-1185">Reference proteome</keyword>
<evidence type="ECO:0000256" key="2">
    <source>
        <dbReference type="ARBA" id="ARBA00022448"/>
    </source>
</evidence>
<feature type="transmembrane region" description="Helical" evidence="7">
    <location>
        <begin position="468"/>
        <end position="486"/>
    </location>
</feature>
<evidence type="ECO:0000256" key="7">
    <source>
        <dbReference type="SAM" id="Phobius"/>
    </source>
</evidence>
<dbReference type="OrthoDB" id="213326at2157"/>
<evidence type="ECO:0000256" key="5">
    <source>
        <dbReference type="ARBA" id="ARBA00022989"/>
    </source>
</evidence>
<dbReference type="RefSeq" id="WP_089384505.1">
    <property type="nucleotide sequence ID" value="NZ_FZNQ01000006.1"/>
</dbReference>
<comment type="subcellular location">
    <subcellularLocation>
        <location evidence="1">Cell membrane</location>
        <topology evidence="1">Multi-pass membrane protein</topology>
    </subcellularLocation>
</comment>
<evidence type="ECO:0000256" key="1">
    <source>
        <dbReference type="ARBA" id="ARBA00004651"/>
    </source>
</evidence>
<feature type="transmembrane region" description="Helical" evidence="7">
    <location>
        <begin position="534"/>
        <end position="560"/>
    </location>
</feature>
<keyword evidence="3" id="KW-1003">Cell membrane</keyword>
<dbReference type="Proteomes" id="UP000198397">
    <property type="component" value="Unassembled WGS sequence"/>
</dbReference>
<feature type="transmembrane region" description="Helical" evidence="7">
    <location>
        <begin position="438"/>
        <end position="456"/>
    </location>
</feature>
<dbReference type="AlphaFoldDB" id="A0A238WB29"/>
<gene>
    <name evidence="8" type="ORF">SAMN06264855_10694</name>
</gene>
<keyword evidence="4 7" id="KW-0812">Transmembrane</keyword>
<keyword evidence="2" id="KW-0813">Transport</keyword>
<evidence type="ECO:0000313" key="8">
    <source>
        <dbReference type="EMBL" id="SNR43423.1"/>
    </source>
</evidence>
<dbReference type="PANTHER" id="PTHR30003">
    <property type="entry name" value="L-LACTATE PERMEASE"/>
    <property type="match status" value="1"/>
</dbReference>
<feature type="transmembrane region" description="Helical" evidence="7">
    <location>
        <begin position="197"/>
        <end position="219"/>
    </location>
</feature>
<evidence type="ECO:0000256" key="3">
    <source>
        <dbReference type="ARBA" id="ARBA00022475"/>
    </source>
</evidence>
<evidence type="ECO:0000256" key="6">
    <source>
        <dbReference type="ARBA" id="ARBA00023136"/>
    </source>
</evidence>
<feature type="transmembrane region" description="Helical" evidence="7">
    <location>
        <begin position="493"/>
        <end position="514"/>
    </location>
</feature>
<reference evidence="8 9" key="1">
    <citation type="submission" date="2017-06" db="EMBL/GenBank/DDBJ databases">
        <authorList>
            <person name="Kim H.J."/>
            <person name="Triplett B.A."/>
        </authorList>
    </citation>
    <scope>NUCLEOTIDE SEQUENCE [LARGE SCALE GENOMIC DNA]</scope>
    <source>
        <strain evidence="8 9">DSM 8800</strain>
    </source>
</reference>